<evidence type="ECO:0000313" key="3">
    <source>
        <dbReference type="Proteomes" id="UP001233271"/>
    </source>
</evidence>
<accession>A0AA48LAQ5</accession>
<proteinExistence type="predicted"/>
<dbReference type="RefSeq" id="XP_060460299.1">
    <property type="nucleotide sequence ID" value="XM_060604068.1"/>
</dbReference>
<dbReference type="Proteomes" id="UP001233271">
    <property type="component" value="Chromosome 7b"/>
</dbReference>
<gene>
    <name evidence="2" type="ORF">CcaverHIS019_0706150</name>
</gene>
<dbReference type="PANTHER" id="PTHR47064:SF2">
    <property type="entry name" value="SMP-30_GLUCONOLACTONASE_LRE-LIKE REGION DOMAIN-CONTAINING PROTEIN-RELATED"/>
    <property type="match status" value="1"/>
</dbReference>
<dbReference type="KEGG" id="ccac:CcaHIS019_0706150"/>
<dbReference type="SUPFAM" id="SSF63829">
    <property type="entry name" value="Calcium-dependent phosphotriesterase"/>
    <property type="match status" value="1"/>
</dbReference>
<evidence type="ECO:0000259" key="1">
    <source>
        <dbReference type="Pfam" id="PF08450"/>
    </source>
</evidence>
<dbReference type="PANTHER" id="PTHR47064">
    <property type="entry name" value="PUTATIVE (AFU_ORTHOLOGUE AFUA_1G08990)-RELATED"/>
    <property type="match status" value="1"/>
</dbReference>
<dbReference type="InterPro" id="IPR011042">
    <property type="entry name" value="6-blade_b-propeller_TolB-like"/>
</dbReference>
<sequence length="404" mass="43070">MSLPSSVQLLYPKVHAVLPNGFQRHPFKDTILCTDTTAALGNKSSPFVATHPSFLALLGPAPSVRVLAAQDRSFAHEAGVWVPTHDGAGEVWFTSNLYDGPTRSDGLRERTVEVSRINLGTGKVNPVQLPVYGGNGACPYGDYLLFCDQGAGRGVPSALTLVDPSNPADVRPILNNFHGRAFNSLNDVIVLPPRSTEDLPGSGEAESSRLPARGSTVWFTDPTYGHEQGFRHTPELPSQVYVFNPETGDIRAVADGFDHPNGICFSPDGKTCYVTDTAHIRGCGTLDPHKPSTIYAFDVVWPGVDLDIGGPSLQNRRLFAFADCGVPDGIKCDTLGNVYSGCGDGVHVWNKYGTLVGKIVLGLADDNIGAGCANFCFVPGGKLVCFAENRIYLVEGLAVEGALL</sequence>
<dbReference type="Pfam" id="PF08450">
    <property type="entry name" value="SGL"/>
    <property type="match status" value="1"/>
</dbReference>
<organism evidence="2 3">
    <name type="scientific">Cutaneotrichosporon cavernicola</name>
    <dbReference type="NCBI Taxonomy" id="279322"/>
    <lineage>
        <taxon>Eukaryota</taxon>
        <taxon>Fungi</taxon>
        <taxon>Dikarya</taxon>
        <taxon>Basidiomycota</taxon>
        <taxon>Agaricomycotina</taxon>
        <taxon>Tremellomycetes</taxon>
        <taxon>Trichosporonales</taxon>
        <taxon>Trichosporonaceae</taxon>
        <taxon>Cutaneotrichosporon</taxon>
    </lineage>
</organism>
<feature type="domain" description="SMP-30/Gluconolactonase/LRE-like region" evidence="1">
    <location>
        <begin position="215"/>
        <end position="362"/>
    </location>
</feature>
<dbReference type="GeneID" id="85498904"/>
<dbReference type="InterPro" id="IPR052988">
    <property type="entry name" value="Oryzine_lactonohydrolase"/>
</dbReference>
<keyword evidence="3" id="KW-1185">Reference proteome</keyword>
<evidence type="ECO:0000313" key="2">
    <source>
        <dbReference type="EMBL" id="BEI95034.1"/>
    </source>
</evidence>
<dbReference type="EMBL" id="AP028219">
    <property type="protein sequence ID" value="BEI95034.1"/>
    <property type="molecule type" value="Genomic_DNA"/>
</dbReference>
<reference evidence="2" key="1">
    <citation type="journal article" date="2023" name="BMC Genomics">
        <title>Chromosome-level genome assemblies of Cutaneotrichosporon spp. (Trichosporonales, Basidiomycota) reveal imbalanced evolution between nucleotide sequences and chromosome synteny.</title>
        <authorList>
            <person name="Kobayashi Y."/>
            <person name="Kayamori A."/>
            <person name="Aoki K."/>
            <person name="Shiwa Y."/>
            <person name="Matsutani M."/>
            <person name="Fujita N."/>
            <person name="Sugita T."/>
            <person name="Iwasaki W."/>
            <person name="Tanaka N."/>
            <person name="Takashima M."/>
        </authorList>
    </citation>
    <scope>NUCLEOTIDE SEQUENCE</scope>
    <source>
        <strain evidence="2">HIS019</strain>
    </source>
</reference>
<dbReference type="Gene3D" id="2.120.10.30">
    <property type="entry name" value="TolB, C-terminal domain"/>
    <property type="match status" value="1"/>
</dbReference>
<protein>
    <recommendedName>
        <fullName evidence="1">SMP-30/Gluconolactonase/LRE-like region domain-containing protein</fullName>
    </recommendedName>
</protein>
<dbReference type="InterPro" id="IPR013658">
    <property type="entry name" value="SGL"/>
</dbReference>
<dbReference type="AlphaFoldDB" id="A0AA48LAQ5"/>
<name>A0AA48LAQ5_9TREE</name>